<evidence type="ECO:0008006" key="3">
    <source>
        <dbReference type="Google" id="ProtNLM"/>
    </source>
</evidence>
<dbReference type="Pfam" id="PF14891">
    <property type="entry name" value="Peptidase_M91"/>
    <property type="match status" value="1"/>
</dbReference>
<name>A0ABX0RNB4_9GAMM</name>
<dbReference type="RefSeq" id="WP_166718786.1">
    <property type="nucleotide sequence ID" value="NZ_VWXC01000001.1"/>
</dbReference>
<proteinExistence type="predicted"/>
<dbReference type="EMBL" id="VWXC01000001">
    <property type="protein sequence ID" value="NIG17379.1"/>
    <property type="molecule type" value="Genomic_DNA"/>
</dbReference>
<reference evidence="1 2" key="1">
    <citation type="journal article" date="2019" name="bioRxiv">
        <title>Bacteria contribute to plant secondary compound degradation in a generalist herbivore system.</title>
        <authorList>
            <person name="Francoeur C.B."/>
            <person name="Khadempour L."/>
            <person name="Moreira-Soto R.D."/>
            <person name="Gotting K."/>
            <person name="Book A.J."/>
            <person name="Pinto-Tomas A.A."/>
            <person name="Keefover-Ring K."/>
            <person name="Currie C.R."/>
        </authorList>
    </citation>
    <scope>NUCLEOTIDE SEQUENCE [LARGE SCALE GENOMIC DNA]</scope>
    <source>
        <strain evidence="1">Al-1710</strain>
    </source>
</reference>
<organism evidence="1 2">
    <name type="scientific">Candidatus Pantoea communis</name>
    <dbReference type="NCBI Taxonomy" id="2608354"/>
    <lineage>
        <taxon>Bacteria</taxon>
        <taxon>Pseudomonadati</taxon>
        <taxon>Pseudomonadota</taxon>
        <taxon>Gammaproteobacteria</taxon>
        <taxon>Enterobacterales</taxon>
        <taxon>Erwiniaceae</taxon>
        <taxon>Pantoea</taxon>
    </lineage>
</organism>
<gene>
    <name evidence="1" type="ORF">F3J37_01630</name>
</gene>
<keyword evidence="2" id="KW-1185">Reference proteome</keyword>
<accession>A0ABX0RNB4</accession>
<dbReference type="Proteomes" id="UP001515780">
    <property type="component" value="Unassembled WGS sequence"/>
</dbReference>
<protein>
    <recommendedName>
        <fullName evidence="3">Effector protein</fullName>
    </recommendedName>
</protein>
<evidence type="ECO:0000313" key="1">
    <source>
        <dbReference type="EMBL" id="NIG17379.1"/>
    </source>
</evidence>
<comment type="caution">
    <text evidence="1">The sequence shown here is derived from an EMBL/GenBank/DDBJ whole genome shotgun (WGS) entry which is preliminary data.</text>
</comment>
<sequence length="225" mass="26275">MIGHNYRSPSDVLYNTHIYCNNRKEYEEVEKMLTRIKEGGTNGYNLIYEICRYTSDSKDIHIKVVFNEPTSSKPFLNDELRRQFLIPDDENNRKYKLLLDLRSRPNDRHKRGDGVSCEIRWNPSESRTVDPDGIGTRIAASGLAFISLAHELIHAYHYVHGTHLRSNPNDPFTELEEDRAIGILDFRNNNLSENGIRRDFNLPQRSTRYDRNESQSLCAQYLPNE</sequence>
<evidence type="ECO:0000313" key="2">
    <source>
        <dbReference type="Proteomes" id="UP001515780"/>
    </source>
</evidence>
<dbReference type="InterPro" id="IPR028208">
    <property type="entry name" value="Effector_pro_NleD-like"/>
</dbReference>